<reference evidence="2 3" key="1">
    <citation type="submission" date="2015-07" db="EMBL/GenBank/DDBJ databases">
        <title>The genome of Eufriesea mexicana.</title>
        <authorList>
            <person name="Pan H."/>
            <person name="Kapheim K."/>
        </authorList>
    </citation>
    <scope>NUCLEOTIDE SEQUENCE [LARGE SCALE GENOMIC DNA]</scope>
    <source>
        <strain evidence="2">0111107269</strain>
        <tissue evidence="2">Whole body</tissue>
    </source>
</reference>
<protein>
    <submittedName>
        <fullName evidence="2">Uncharacterized protein</fullName>
    </submittedName>
</protein>
<dbReference type="Proteomes" id="UP000250275">
    <property type="component" value="Unassembled WGS sequence"/>
</dbReference>
<feature type="compositionally biased region" description="Basic residues" evidence="1">
    <location>
        <begin position="147"/>
        <end position="161"/>
    </location>
</feature>
<dbReference type="EMBL" id="KQ762788">
    <property type="protein sequence ID" value="OAD55512.1"/>
    <property type="molecule type" value="Genomic_DNA"/>
</dbReference>
<feature type="region of interest" description="Disordered" evidence="1">
    <location>
        <begin position="103"/>
        <end position="171"/>
    </location>
</feature>
<keyword evidence="3" id="KW-1185">Reference proteome</keyword>
<evidence type="ECO:0000313" key="2">
    <source>
        <dbReference type="EMBL" id="OAD55512.1"/>
    </source>
</evidence>
<sequence length="171" mass="18445">MVINIITTDTEIAVAIAITTDIAATININIVIKIITAIDIAASGIIANDIIVTAMVATVDIAIDENKAATPGTVKDVVITISIDVQMAENVCYNGHRFPAMAASDFPPAEDQSPREEDPTPGTREPPLSMEVSNVAFGEKSVESKTGRKRPKLFGKFHPSRMGRDSWIFHR</sequence>
<gene>
    <name evidence="2" type="ORF">WN48_04766</name>
</gene>
<evidence type="ECO:0000313" key="3">
    <source>
        <dbReference type="Proteomes" id="UP000250275"/>
    </source>
</evidence>
<name>A0A310SLX8_9HYME</name>
<proteinExistence type="predicted"/>
<feature type="compositionally biased region" description="Basic and acidic residues" evidence="1">
    <location>
        <begin position="162"/>
        <end position="171"/>
    </location>
</feature>
<organism evidence="2 3">
    <name type="scientific">Eufriesea mexicana</name>
    <dbReference type="NCBI Taxonomy" id="516756"/>
    <lineage>
        <taxon>Eukaryota</taxon>
        <taxon>Metazoa</taxon>
        <taxon>Ecdysozoa</taxon>
        <taxon>Arthropoda</taxon>
        <taxon>Hexapoda</taxon>
        <taxon>Insecta</taxon>
        <taxon>Pterygota</taxon>
        <taxon>Neoptera</taxon>
        <taxon>Endopterygota</taxon>
        <taxon>Hymenoptera</taxon>
        <taxon>Apocrita</taxon>
        <taxon>Aculeata</taxon>
        <taxon>Apoidea</taxon>
        <taxon>Anthophila</taxon>
        <taxon>Apidae</taxon>
        <taxon>Eufriesea</taxon>
    </lineage>
</organism>
<evidence type="ECO:0000256" key="1">
    <source>
        <dbReference type="SAM" id="MobiDB-lite"/>
    </source>
</evidence>
<accession>A0A310SLX8</accession>
<dbReference type="AlphaFoldDB" id="A0A310SLX8"/>